<dbReference type="RefSeq" id="WP_151861633.1">
    <property type="nucleotide sequence ID" value="NZ_WBZC01000040.1"/>
</dbReference>
<dbReference type="CDD" id="cd07377">
    <property type="entry name" value="WHTH_GntR"/>
    <property type="match status" value="1"/>
</dbReference>
<dbReference type="Gene3D" id="3.90.1150.10">
    <property type="entry name" value="Aspartate Aminotransferase, domain 1"/>
    <property type="match status" value="1"/>
</dbReference>
<keyword evidence="3" id="KW-0805">Transcription regulation</keyword>
<dbReference type="OrthoDB" id="163333at2"/>
<dbReference type="Gene3D" id="1.10.10.10">
    <property type="entry name" value="Winged helix-like DNA-binding domain superfamily/Winged helix DNA-binding domain"/>
    <property type="match status" value="1"/>
</dbReference>
<dbReference type="Proteomes" id="UP000432715">
    <property type="component" value="Unassembled WGS sequence"/>
</dbReference>
<evidence type="ECO:0000256" key="1">
    <source>
        <dbReference type="ARBA" id="ARBA00005384"/>
    </source>
</evidence>
<name>A0A6I0F6U9_9FIRM</name>
<evidence type="ECO:0000256" key="4">
    <source>
        <dbReference type="ARBA" id="ARBA00023125"/>
    </source>
</evidence>
<keyword evidence="5" id="KW-0804">Transcription</keyword>
<dbReference type="GO" id="GO:0004519">
    <property type="term" value="F:endonuclease activity"/>
    <property type="evidence" value="ECO:0007669"/>
    <property type="project" value="InterPro"/>
</dbReference>
<dbReference type="PANTHER" id="PTHR46577:SF1">
    <property type="entry name" value="HTH-TYPE TRANSCRIPTIONAL REGULATORY PROTEIN GABR"/>
    <property type="match status" value="1"/>
</dbReference>
<dbReference type="InterPro" id="IPR036390">
    <property type="entry name" value="WH_DNA-bd_sf"/>
</dbReference>
<evidence type="ECO:0000256" key="5">
    <source>
        <dbReference type="ARBA" id="ARBA00023163"/>
    </source>
</evidence>
<keyword evidence="9" id="KW-1185">Reference proteome</keyword>
<comment type="similarity">
    <text evidence="1">In the C-terminal section; belongs to the class-I pyridoxal-phosphate-dependent aminotransferase family.</text>
</comment>
<dbReference type="InterPro" id="IPR036388">
    <property type="entry name" value="WH-like_DNA-bd_sf"/>
</dbReference>
<keyword evidence="4" id="KW-0238">DNA-binding</keyword>
<dbReference type="InterPro" id="IPR004839">
    <property type="entry name" value="Aminotransferase_I/II_large"/>
</dbReference>
<dbReference type="Pfam" id="PF00155">
    <property type="entry name" value="Aminotran_1_2"/>
    <property type="match status" value="1"/>
</dbReference>
<comment type="caution">
    <text evidence="8">The sequence shown here is derived from an EMBL/GenBank/DDBJ whole genome shotgun (WGS) entry which is preliminary data.</text>
</comment>
<accession>A0A6I0F6U9</accession>
<evidence type="ECO:0000259" key="6">
    <source>
        <dbReference type="PROSITE" id="PS50819"/>
    </source>
</evidence>
<gene>
    <name evidence="8" type="ORF">F8154_10835</name>
</gene>
<dbReference type="SMART" id="SM00345">
    <property type="entry name" value="HTH_GNTR"/>
    <property type="match status" value="1"/>
</dbReference>
<organism evidence="8 9">
    <name type="scientific">Alkaliphilus pronyensis</name>
    <dbReference type="NCBI Taxonomy" id="1482732"/>
    <lineage>
        <taxon>Bacteria</taxon>
        <taxon>Bacillati</taxon>
        <taxon>Bacillota</taxon>
        <taxon>Clostridia</taxon>
        <taxon>Peptostreptococcales</taxon>
        <taxon>Natronincolaceae</taxon>
        <taxon>Alkaliphilus</taxon>
    </lineage>
</organism>
<dbReference type="InterPro" id="IPR015421">
    <property type="entry name" value="PyrdxlP-dep_Trfase_major"/>
</dbReference>
<evidence type="ECO:0000313" key="9">
    <source>
        <dbReference type="Proteomes" id="UP000432715"/>
    </source>
</evidence>
<dbReference type="Gene3D" id="3.40.640.10">
    <property type="entry name" value="Type I PLP-dependent aspartate aminotransferase-like (Major domain)"/>
    <property type="match status" value="1"/>
</dbReference>
<dbReference type="CDD" id="cd00609">
    <property type="entry name" value="AAT_like"/>
    <property type="match status" value="1"/>
</dbReference>
<evidence type="ECO:0000313" key="8">
    <source>
        <dbReference type="EMBL" id="KAB3533489.1"/>
    </source>
</evidence>
<feature type="domain" description="DOD-type homing endonuclease" evidence="6">
    <location>
        <begin position="114"/>
        <end position="190"/>
    </location>
</feature>
<dbReference type="SUPFAM" id="SSF46785">
    <property type="entry name" value="Winged helix' DNA-binding domain"/>
    <property type="match status" value="1"/>
</dbReference>
<dbReference type="GO" id="GO:0003700">
    <property type="term" value="F:DNA-binding transcription factor activity"/>
    <property type="evidence" value="ECO:0007669"/>
    <property type="project" value="InterPro"/>
</dbReference>
<dbReference type="InterPro" id="IPR015424">
    <property type="entry name" value="PyrdxlP-dep_Trfase"/>
</dbReference>
<dbReference type="GO" id="GO:0003677">
    <property type="term" value="F:DNA binding"/>
    <property type="evidence" value="ECO:0007669"/>
    <property type="project" value="UniProtKB-KW"/>
</dbReference>
<protein>
    <submittedName>
        <fullName evidence="8">PLP-dependent aminotransferase family protein</fullName>
    </submittedName>
</protein>
<dbReference type="GO" id="GO:0008483">
    <property type="term" value="F:transaminase activity"/>
    <property type="evidence" value="ECO:0007669"/>
    <property type="project" value="UniProtKB-KW"/>
</dbReference>
<feature type="domain" description="HTH gntR-type" evidence="7">
    <location>
        <begin position="3"/>
        <end position="71"/>
    </location>
</feature>
<proteinExistence type="inferred from homology"/>
<dbReference type="InterPro" id="IPR051446">
    <property type="entry name" value="HTH_trans_reg/aminotransferase"/>
</dbReference>
<evidence type="ECO:0000256" key="2">
    <source>
        <dbReference type="ARBA" id="ARBA00022898"/>
    </source>
</evidence>
<sequence length="448" mass="50821">MLNNKMSKVREYILDEIKKGRIKKGQRLPSCRELSRKLSINKITINKAYKQLESQYRVYSIPRGGFYLVETEEAPSSKAGLVDFKSVVPDEKLIPYREFTHAINRAVDTYKNNLFGYERADGLQSLRATLKGEFEGDGIYTSADGIIITHGAQQAIALVLQSVFLNTKGKLLVEAPTYNLVLAMASKLGIEIVGIERSIAGYDFMEMERVFKLGEVKAFYTIPRHHNPTGYLLSEVDKRKVAELANKYNVLVIEDDYLADLGSRKKALPIHYYDINNRTAYIRSFSKTFMPGIRLGAAILPDYLHKKVLALKHISDLNTSSIPQAALDIFIKSGMYKKHVNRVRKSYEDKLKKAAEIFKALCPEGLYYHIPDYGIFIWLQLPKDIKDIALQKKLADMGIKVSNGSEFFSGGWLEKNKTQNDYIRLCISGVDYDNLDSLATIIKAMNIN</sequence>
<dbReference type="EMBL" id="WBZC01000040">
    <property type="protein sequence ID" value="KAB3533489.1"/>
    <property type="molecule type" value="Genomic_DNA"/>
</dbReference>
<dbReference type="GO" id="GO:0030170">
    <property type="term" value="F:pyridoxal phosphate binding"/>
    <property type="evidence" value="ECO:0007669"/>
    <property type="project" value="InterPro"/>
</dbReference>
<reference evidence="8 9" key="1">
    <citation type="submission" date="2019-10" db="EMBL/GenBank/DDBJ databases">
        <title>Alkaliphilus serpentinus sp. nov. and Alkaliphilus pronyensis sp. nov., two novel anaerobic alkaliphilic species isolated from the serpentinized-hosted hydrothermal field of the Prony Bay (New Caledonia).</title>
        <authorList>
            <person name="Postec A."/>
        </authorList>
    </citation>
    <scope>NUCLEOTIDE SEQUENCE [LARGE SCALE GENOMIC DNA]</scope>
    <source>
        <strain evidence="8 9">LacV</strain>
    </source>
</reference>
<dbReference type="PROSITE" id="PS50819">
    <property type="entry name" value="INTEIN_ENDONUCLEASE"/>
    <property type="match status" value="1"/>
</dbReference>
<evidence type="ECO:0000259" key="7">
    <source>
        <dbReference type="PROSITE" id="PS50949"/>
    </source>
</evidence>
<dbReference type="SUPFAM" id="SSF53383">
    <property type="entry name" value="PLP-dependent transferases"/>
    <property type="match status" value="1"/>
</dbReference>
<keyword evidence="8" id="KW-0808">Transferase</keyword>
<dbReference type="InterPro" id="IPR004042">
    <property type="entry name" value="Intein_endonuc_central"/>
</dbReference>
<dbReference type="AlphaFoldDB" id="A0A6I0F6U9"/>
<evidence type="ECO:0000256" key="3">
    <source>
        <dbReference type="ARBA" id="ARBA00023015"/>
    </source>
</evidence>
<keyword evidence="8" id="KW-0032">Aminotransferase</keyword>
<keyword evidence="2" id="KW-0663">Pyridoxal phosphate</keyword>
<dbReference type="Pfam" id="PF00392">
    <property type="entry name" value="GntR"/>
    <property type="match status" value="1"/>
</dbReference>
<dbReference type="PANTHER" id="PTHR46577">
    <property type="entry name" value="HTH-TYPE TRANSCRIPTIONAL REGULATORY PROTEIN GABR"/>
    <property type="match status" value="1"/>
</dbReference>
<dbReference type="InterPro" id="IPR015422">
    <property type="entry name" value="PyrdxlP-dep_Trfase_small"/>
</dbReference>
<dbReference type="InterPro" id="IPR000524">
    <property type="entry name" value="Tscrpt_reg_HTH_GntR"/>
</dbReference>
<dbReference type="PROSITE" id="PS50949">
    <property type="entry name" value="HTH_GNTR"/>
    <property type="match status" value="1"/>
</dbReference>